<evidence type="ECO:0000313" key="3">
    <source>
        <dbReference type="Proteomes" id="UP000008204"/>
    </source>
</evidence>
<keyword evidence="1" id="KW-0472">Membrane</keyword>
<organism evidence="2 3">
    <name type="scientific">Rippkaea orientalis (strain PCC 8801 / RF-1)</name>
    <name type="common">Cyanothece sp. (strain PCC 8801)</name>
    <dbReference type="NCBI Taxonomy" id="41431"/>
    <lineage>
        <taxon>Bacteria</taxon>
        <taxon>Bacillati</taxon>
        <taxon>Cyanobacteriota</taxon>
        <taxon>Cyanophyceae</taxon>
        <taxon>Oscillatoriophycideae</taxon>
        <taxon>Chroococcales</taxon>
        <taxon>Aphanothecaceae</taxon>
        <taxon>Rippkaea</taxon>
        <taxon>Rippkaea orientalis</taxon>
    </lineage>
</organism>
<dbReference type="KEGG" id="cyp:PCC8801_1297"/>
<keyword evidence="1" id="KW-1133">Transmembrane helix</keyword>
<protein>
    <submittedName>
        <fullName evidence="2">Uncharacterized protein</fullName>
    </submittedName>
</protein>
<dbReference type="OrthoDB" id="504614at2"/>
<evidence type="ECO:0000313" key="2">
    <source>
        <dbReference type="EMBL" id="ACK65362.1"/>
    </source>
</evidence>
<accession>B7K3M0</accession>
<feature type="transmembrane region" description="Helical" evidence="1">
    <location>
        <begin position="45"/>
        <end position="64"/>
    </location>
</feature>
<keyword evidence="3" id="KW-1185">Reference proteome</keyword>
<sequence length="406" mass="46140">MVKIILRKLVKSLGNLVKNIVYFLWLLLSNIWVLLWYLANINRRFTVLLSSIIGLMLFIIIGTLTPSIQPFEGTLQLNSLTFTSKSDQPFIKNADAITQITQTYAENALPLILTGQFSDSDPKIEALNTITLNPIKNQESWWQIEAIADATLEIKELKLTSETTLEHLEYDSTNKRLSINNIIPQKHPLSLIIDASSSDKFTVTFQGYEIPQFPDITSFTWQPNNQITLTLNQPVKLEVQFQESPNNRLFWGRLAVENVKLFNQPIINPKDYADYYKESAISGGTVRLADKNYTLEVGQFLTFKTEDSISSLLGLKITDESTPTLNTSDNKILQINEPFRGLKLDISGKTKKIEIGLNERLPVATLQASWLERFFPRDAVIALITFLSTLVTLLLGWLWEIVTKNE</sequence>
<dbReference type="STRING" id="41431.PCC8801_1297"/>
<dbReference type="AlphaFoldDB" id="B7K3M0"/>
<dbReference type="RefSeq" id="WP_012594636.1">
    <property type="nucleotide sequence ID" value="NC_011726.1"/>
</dbReference>
<dbReference type="Proteomes" id="UP000008204">
    <property type="component" value="Chromosome"/>
</dbReference>
<evidence type="ECO:0000256" key="1">
    <source>
        <dbReference type="SAM" id="Phobius"/>
    </source>
</evidence>
<keyword evidence="1" id="KW-0812">Transmembrane</keyword>
<reference evidence="3" key="1">
    <citation type="journal article" date="2011" name="MBio">
        <title>Novel metabolic attributes of the genus Cyanothece, comprising a group of unicellular nitrogen-fixing Cyanobacteria.</title>
        <authorList>
            <person name="Bandyopadhyay A."/>
            <person name="Elvitigala T."/>
            <person name="Welsh E."/>
            <person name="Stockel J."/>
            <person name="Liberton M."/>
            <person name="Min H."/>
            <person name="Sherman L.A."/>
            <person name="Pakrasi H.B."/>
        </authorList>
    </citation>
    <scope>NUCLEOTIDE SEQUENCE [LARGE SCALE GENOMIC DNA]</scope>
    <source>
        <strain evidence="3">PCC 8801</strain>
    </source>
</reference>
<dbReference type="eggNOG" id="ENOG5033TQ2">
    <property type="taxonomic scope" value="Bacteria"/>
</dbReference>
<gene>
    <name evidence="2" type="ordered locus">PCC8801_1297</name>
</gene>
<feature type="transmembrane region" description="Helical" evidence="1">
    <location>
        <begin position="379"/>
        <end position="399"/>
    </location>
</feature>
<feature type="transmembrane region" description="Helical" evidence="1">
    <location>
        <begin position="20"/>
        <end position="39"/>
    </location>
</feature>
<dbReference type="HOGENOM" id="CLU_656635_0_0_3"/>
<name>B7K3M0_RIPO1</name>
<dbReference type="EMBL" id="CP001287">
    <property type="protein sequence ID" value="ACK65362.1"/>
    <property type="molecule type" value="Genomic_DNA"/>
</dbReference>
<proteinExistence type="predicted"/>